<reference evidence="2 3" key="1">
    <citation type="journal article" date="2015" name="Genome Announc.">
        <title>Expanding the biotechnology potential of lactobacilli through comparative genomics of 213 strains and associated genera.</title>
        <authorList>
            <person name="Sun Z."/>
            <person name="Harris H.M."/>
            <person name="McCann A."/>
            <person name="Guo C."/>
            <person name="Argimon S."/>
            <person name="Zhang W."/>
            <person name="Yang X."/>
            <person name="Jeffery I.B."/>
            <person name="Cooney J.C."/>
            <person name="Kagawa T.F."/>
            <person name="Liu W."/>
            <person name="Song Y."/>
            <person name="Salvetti E."/>
            <person name="Wrobel A."/>
            <person name="Rasinkangas P."/>
            <person name="Parkhill J."/>
            <person name="Rea M.C."/>
            <person name="O'Sullivan O."/>
            <person name="Ritari J."/>
            <person name="Douillard F.P."/>
            <person name="Paul Ross R."/>
            <person name="Yang R."/>
            <person name="Briner A.E."/>
            <person name="Felis G.E."/>
            <person name="de Vos W.M."/>
            <person name="Barrangou R."/>
            <person name="Klaenhammer T.R."/>
            <person name="Caufield P.W."/>
            <person name="Cui Y."/>
            <person name="Zhang H."/>
            <person name="O'Toole P.W."/>
        </authorList>
    </citation>
    <scope>NUCLEOTIDE SEQUENCE [LARGE SCALE GENOMIC DNA]</scope>
    <source>
        <strain evidence="2 3">DSM 20335</strain>
    </source>
</reference>
<evidence type="ECO:0000259" key="1">
    <source>
        <dbReference type="Pfam" id="PF12682"/>
    </source>
</evidence>
<evidence type="ECO:0000313" key="2">
    <source>
        <dbReference type="EMBL" id="KRM78812.1"/>
    </source>
</evidence>
<proteinExistence type="predicted"/>
<dbReference type="GO" id="GO:0016651">
    <property type="term" value="F:oxidoreductase activity, acting on NAD(P)H"/>
    <property type="evidence" value="ECO:0007669"/>
    <property type="project" value="UniProtKB-ARBA"/>
</dbReference>
<protein>
    <submittedName>
        <fullName evidence="2">Twin-arginine translocation pathway signal</fullName>
    </submittedName>
</protein>
<dbReference type="AlphaFoldDB" id="A0A0R2BT04"/>
<dbReference type="SUPFAM" id="SSF52218">
    <property type="entry name" value="Flavoproteins"/>
    <property type="match status" value="1"/>
</dbReference>
<name>A0A0R2BT04_9LACO</name>
<comment type="caution">
    <text evidence="2">The sequence shown here is derived from an EMBL/GenBank/DDBJ whole genome shotgun (WGS) entry which is preliminary data.</text>
</comment>
<gene>
    <name evidence="2" type="ORF">FC84_GL000290</name>
</gene>
<accession>A0A0R2BT04</accession>
<evidence type="ECO:0000313" key="3">
    <source>
        <dbReference type="Proteomes" id="UP000051813"/>
    </source>
</evidence>
<feature type="domain" description="Flavodoxin-like" evidence="1">
    <location>
        <begin position="2"/>
        <end position="124"/>
    </location>
</feature>
<dbReference type="Gene3D" id="3.40.50.360">
    <property type="match status" value="1"/>
</dbReference>
<dbReference type="STRING" id="1423738.FC84_GL000290"/>
<dbReference type="GO" id="GO:0010181">
    <property type="term" value="F:FMN binding"/>
    <property type="evidence" value="ECO:0007669"/>
    <property type="project" value="InterPro"/>
</dbReference>
<keyword evidence="3" id="KW-1185">Reference proteome</keyword>
<organism evidence="2 3">
    <name type="scientific">Lapidilactobacillus dextrinicus DSM 20335</name>
    <dbReference type="NCBI Taxonomy" id="1423738"/>
    <lineage>
        <taxon>Bacteria</taxon>
        <taxon>Bacillati</taxon>
        <taxon>Bacillota</taxon>
        <taxon>Bacilli</taxon>
        <taxon>Lactobacillales</taxon>
        <taxon>Lactobacillaceae</taxon>
        <taxon>Lapidilactobacillus</taxon>
    </lineage>
</organism>
<dbReference type="InterPro" id="IPR029039">
    <property type="entry name" value="Flavoprotein-like_sf"/>
</dbReference>
<sequence length="154" mass="17711">MKKIILYFSLTGNTEKVAEKIEEIKHFDIESLKPSTPYSNNYEKAGKRAESEKDNDIHPALASLSINIDDYDLIYLGFPTWWYQPPMLIHTFFESINLKGKKIIPFTTSASSTIQDSLPVLTQLAQQNDVELLRGFTANSEREIKKYFDSEKID</sequence>
<dbReference type="RefSeq" id="WP_057756798.1">
    <property type="nucleotide sequence ID" value="NZ_AYYK01000009.1"/>
</dbReference>
<dbReference type="OrthoDB" id="9806505at2"/>
<dbReference type="PATRIC" id="fig|1423738.3.peg.295"/>
<dbReference type="Proteomes" id="UP000051813">
    <property type="component" value="Unassembled WGS sequence"/>
</dbReference>
<dbReference type="Pfam" id="PF12682">
    <property type="entry name" value="Flavodoxin_4"/>
    <property type="match status" value="1"/>
</dbReference>
<dbReference type="PANTHER" id="PTHR39201">
    <property type="entry name" value="EXPORTED PROTEIN-RELATED"/>
    <property type="match status" value="1"/>
</dbReference>
<dbReference type="EMBL" id="AYYK01000009">
    <property type="protein sequence ID" value="KRM78812.1"/>
    <property type="molecule type" value="Genomic_DNA"/>
</dbReference>
<dbReference type="PANTHER" id="PTHR39201:SF1">
    <property type="entry name" value="FLAVODOXIN-LIKE DOMAIN-CONTAINING PROTEIN"/>
    <property type="match status" value="1"/>
</dbReference>
<dbReference type="InterPro" id="IPR008254">
    <property type="entry name" value="Flavodoxin/NO_synth"/>
</dbReference>